<keyword evidence="2" id="KW-1185">Reference proteome</keyword>
<comment type="caution">
    <text evidence="1">The sequence shown here is derived from an EMBL/GenBank/DDBJ whole genome shotgun (WGS) entry which is preliminary data.</text>
</comment>
<sequence length="110" mass="11736">MLTVACVCNGSSACETEQMDSYRPLFVPTSVTVLSLLMSQLTIHLHGLKCEEVKALSPPISGRPRSVLSNGNIARAGGCAVISGSRFTPAIERVNLSKGERPFNGSHQNH</sequence>
<evidence type="ECO:0000313" key="1">
    <source>
        <dbReference type="EMBL" id="KAK7901524.1"/>
    </source>
</evidence>
<organism evidence="1 2">
    <name type="scientific">Mugilogobius chulae</name>
    <name type="common">yellowstripe goby</name>
    <dbReference type="NCBI Taxonomy" id="88201"/>
    <lineage>
        <taxon>Eukaryota</taxon>
        <taxon>Metazoa</taxon>
        <taxon>Chordata</taxon>
        <taxon>Craniata</taxon>
        <taxon>Vertebrata</taxon>
        <taxon>Euteleostomi</taxon>
        <taxon>Actinopterygii</taxon>
        <taxon>Neopterygii</taxon>
        <taxon>Teleostei</taxon>
        <taxon>Neoteleostei</taxon>
        <taxon>Acanthomorphata</taxon>
        <taxon>Gobiaria</taxon>
        <taxon>Gobiiformes</taxon>
        <taxon>Gobioidei</taxon>
        <taxon>Gobiidae</taxon>
        <taxon>Gobionellinae</taxon>
        <taxon>Mugilogobius</taxon>
    </lineage>
</organism>
<accession>A0AAW0NVP5</accession>
<protein>
    <submittedName>
        <fullName evidence="1">Uncharacterized protein</fullName>
    </submittedName>
</protein>
<dbReference type="EMBL" id="JBBPFD010000013">
    <property type="protein sequence ID" value="KAK7901524.1"/>
    <property type="molecule type" value="Genomic_DNA"/>
</dbReference>
<evidence type="ECO:0000313" key="2">
    <source>
        <dbReference type="Proteomes" id="UP001460270"/>
    </source>
</evidence>
<reference evidence="2" key="1">
    <citation type="submission" date="2024-04" db="EMBL/GenBank/DDBJ databases">
        <title>Salinicola lusitanus LLJ914,a marine bacterium isolated from the Okinawa Trough.</title>
        <authorList>
            <person name="Li J."/>
        </authorList>
    </citation>
    <scope>NUCLEOTIDE SEQUENCE [LARGE SCALE GENOMIC DNA]</scope>
</reference>
<proteinExistence type="predicted"/>
<dbReference type="AlphaFoldDB" id="A0AAW0NVP5"/>
<gene>
    <name evidence="1" type="ORF">WMY93_018293</name>
</gene>
<name>A0AAW0NVP5_9GOBI</name>
<dbReference type="Proteomes" id="UP001460270">
    <property type="component" value="Unassembled WGS sequence"/>
</dbReference>